<feature type="chain" id="PRO_5017354581" evidence="3">
    <location>
        <begin position="18"/>
        <end position="438"/>
    </location>
</feature>
<accession>A0A395M1Y0</accession>
<organism evidence="4 5">
    <name type="scientific">Candidatus Thermochlorobacter aerophilus</name>
    <dbReference type="NCBI Taxonomy" id="1868324"/>
    <lineage>
        <taxon>Bacteria</taxon>
        <taxon>Pseudomonadati</taxon>
        <taxon>Chlorobiota</taxon>
        <taxon>Chlorobiia</taxon>
        <taxon>Chlorobiales</taxon>
        <taxon>Candidatus Thermochlorobacteriaceae</taxon>
        <taxon>Candidatus Thermochlorobacter</taxon>
    </lineage>
</organism>
<evidence type="ECO:0000256" key="3">
    <source>
        <dbReference type="SAM" id="SignalP"/>
    </source>
</evidence>
<proteinExistence type="predicted"/>
<keyword evidence="2" id="KW-0472">Membrane</keyword>
<sequence>MLLILLLCASSGWGNVAASLADESVVKFRTGVDAMNKLRLETLQSDEKKEKKSTKQTAKSAKKKSKESEKDGKPSGAEAKEEADNKTPDATAKKEAAKKEDGLSWLAILMIVVVAGGAGAGIMLLLMRRKSAGTIAPDTPKALLGSTEAEAIVVENKVLHQDAASKGTAEVKKDIAREPAPIRPELHTEQISETLLVGKATAVQPVPTPPPLQAQPATTATDKKAETAETEAKSTSPEKSAAAPSEPDTTGMLLDDNSIDTRESKVSNEDFALLNELTQKPEPKQEEELLSDQLIMPEDECLLIDPSDAVVAETSLLEAYQRISTPEDENEFMHKVWVGTIANFEEVFGNPAAKPVFVENSEGSFLISKHVSEEVAEVFILRNFPIHDFLMQESLTPVFELQSSKTLLSGFSIKLPARVKKGELGWQLVSKGEILIPA</sequence>
<reference evidence="4 5" key="1">
    <citation type="journal article" date="2011" name="ISME J.">
        <title>Community ecology of hot spring cyanobacterial mats: predominant populations and their functional potential.</title>
        <authorList>
            <person name="Klatt C.G."/>
            <person name="Wood J.M."/>
            <person name="Rusch D.B."/>
            <person name="Bateson M.M."/>
            <person name="Hamamura N."/>
            <person name="Heidelberg J.F."/>
            <person name="Grossman A.R."/>
            <person name="Bhaya D."/>
            <person name="Cohan F.M."/>
            <person name="Kuhl M."/>
            <person name="Bryant D.A."/>
            <person name="Ward D.M."/>
        </authorList>
    </citation>
    <scope>NUCLEOTIDE SEQUENCE [LARGE SCALE GENOMIC DNA]</scope>
    <source>
        <strain evidence="4">OS</strain>
    </source>
</reference>
<evidence type="ECO:0000256" key="1">
    <source>
        <dbReference type="SAM" id="MobiDB-lite"/>
    </source>
</evidence>
<keyword evidence="2" id="KW-1133">Transmembrane helix</keyword>
<feature type="compositionally biased region" description="Basic and acidic residues" evidence="1">
    <location>
        <begin position="221"/>
        <end position="232"/>
    </location>
</feature>
<gene>
    <name evidence="4" type="ORF">D0433_04160</name>
</gene>
<feature type="signal peptide" evidence="3">
    <location>
        <begin position="1"/>
        <end position="17"/>
    </location>
</feature>
<comment type="caution">
    <text evidence="4">The sequence shown here is derived from an EMBL/GenBank/DDBJ whole genome shotgun (WGS) entry which is preliminary data.</text>
</comment>
<feature type="region of interest" description="Disordered" evidence="1">
    <location>
        <begin position="203"/>
        <end position="256"/>
    </location>
</feature>
<dbReference type="Proteomes" id="UP000266389">
    <property type="component" value="Unassembled WGS sequence"/>
</dbReference>
<name>A0A395M1Y0_9BACT</name>
<keyword evidence="3" id="KW-0732">Signal</keyword>
<evidence type="ECO:0000256" key="2">
    <source>
        <dbReference type="SAM" id="Phobius"/>
    </source>
</evidence>
<feature type="compositionally biased region" description="Basic and acidic residues" evidence="1">
    <location>
        <begin position="66"/>
        <end position="96"/>
    </location>
</feature>
<dbReference type="AlphaFoldDB" id="A0A395M1Y0"/>
<evidence type="ECO:0000313" key="5">
    <source>
        <dbReference type="Proteomes" id="UP000266389"/>
    </source>
</evidence>
<dbReference type="EMBL" id="PHFL01000026">
    <property type="protein sequence ID" value="RFM24809.1"/>
    <property type="molecule type" value="Genomic_DNA"/>
</dbReference>
<evidence type="ECO:0000313" key="4">
    <source>
        <dbReference type="EMBL" id="RFM24809.1"/>
    </source>
</evidence>
<keyword evidence="2" id="KW-0812">Transmembrane</keyword>
<protein>
    <submittedName>
        <fullName evidence="4">Uncharacterized protein</fullName>
    </submittedName>
</protein>
<feature type="region of interest" description="Disordered" evidence="1">
    <location>
        <begin position="44"/>
        <end position="96"/>
    </location>
</feature>
<feature type="transmembrane region" description="Helical" evidence="2">
    <location>
        <begin position="103"/>
        <end position="126"/>
    </location>
</feature>